<dbReference type="InterPro" id="IPR010987">
    <property type="entry name" value="Glutathione-S-Trfase_C-like"/>
</dbReference>
<reference evidence="4" key="2">
    <citation type="submission" date="2023-07" db="EMBL/GenBank/DDBJ databases">
        <title>Shewanella mangrovi sp. nov., an acetaldehyde- degrading bacterium isolated from mangrove sediment.</title>
        <authorList>
            <person name="Liu Y."/>
        </authorList>
    </citation>
    <scope>NUCLEOTIDE SEQUENCE [LARGE SCALE GENOMIC DNA]</scope>
    <source>
        <strain evidence="4">C32</strain>
    </source>
</reference>
<reference evidence="3 4" key="1">
    <citation type="submission" date="2022-02" db="EMBL/GenBank/DDBJ databases">
        <authorList>
            <person name="Zhuang L."/>
        </authorList>
    </citation>
    <scope>NUCLEOTIDE SEQUENCE [LARGE SCALE GENOMIC DNA]</scope>
    <source>
        <strain evidence="3 4">C32</strain>
    </source>
</reference>
<dbReference type="PROSITE" id="PS50404">
    <property type="entry name" value="GST_NTER"/>
    <property type="match status" value="1"/>
</dbReference>
<evidence type="ECO:0000259" key="2">
    <source>
        <dbReference type="PROSITE" id="PS50405"/>
    </source>
</evidence>
<feature type="domain" description="GST N-terminal" evidence="1">
    <location>
        <begin position="1"/>
        <end position="81"/>
    </location>
</feature>
<proteinExistence type="predicted"/>
<dbReference type="Gene3D" id="3.40.30.10">
    <property type="entry name" value="Glutaredoxin"/>
    <property type="match status" value="1"/>
</dbReference>
<dbReference type="Proteomes" id="UP001201549">
    <property type="component" value="Unassembled WGS sequence"/>
</dbReference>
<gene>
    <name evidence="3" type="primary">gstA</name>
    <name evidence="3" type="ORF">L9G74_03985</name>
</gene>
<dbReference type="SUPFAM" id="SSF52833">
    <property type="entry name" value="Thioredoxin-like"/>
    <property type="match status" value="1"/>
</dbReference>
<comment type="caution">
    <text evidence="3">The sequence shown here is derived from an EMBL/GenBank/DDBJ whole genome shotgun (WGS) entry which is preliminary data.</text>
</comment>
<dbReference type="InterPro" id="IPR004046">
    <property type="entry name" value="GST_C"/>
</dbReference>
<dbReference type="RefSeq" id="WP_238894983.1">
    <property type="nucleotide sequence ID" value="NZ_JAKOGG010000002.1"/>
</dbReference>
<dbReference type="SFLD" id="SFLDS00019">
    <property type="entry name" value="Glutathione_Transferase_(cytos"/>
    <property type="match status" value="1"/>
</dbReference>
<dbReference type="PANTHER" id="PTHR44051">
    <property type="entry name" value="GLUTATHIONE S-TRANSFERASE-RELATED"/>
    <property type="match status" value="1"/>
</dbReference>
<dbReference type="EC" id="2.5.1.18" evidence="3"/>
<evidence type="ECO:0000313" key="4">
    <source>
        <dbReference type="Proteomes" id="UP001201549"/>
    </source>
</evidence>
<dbReference type="SFLD" id="SFLDG00358">
    <property type="entry name" value="Main_(cytGST)"/>
    <property type="match status" value="1"/>
</dbReference>
<dbReference type="PANTHER" id="PTHR44051:SF8">
    <property type="entry name" value="GLUTATHIONE S-TRANSFERASE GSTA"/>
    <property type="match status" value="1"/>
</dbReference>
<keyword evidence="3" id="KW-0808">Transferase</keyword>
<dbReference type="Gene3D" id="1.20.1050.10">
    <property type="match status" value="1"/>
</dbReference>
<organism evidence="3 4">
    <name type="scientific">Shewanella electrica</name>
    <dbReference type="NCBI Taxonomy" id="515560"/>
    <lineage>
        <taxon>Bacteria</taxon>
        <taxon>Pseudomonadati</taxon>
        <taxon>Pseudomonadota</taxon>
        <taxon>Gammaproteobacteria</taxon>
        <taxon>Alteromonadales</taxon>
        <taxon>Shewanellaceae</taxon>
        <taxon>Shewanella</taxon>
    </lineage>
</organism>
<dbReference type="InterPro" id="IPR036249">
    <property type="entry name" value="Thioredoxin-like_sf"/>
</dbReference>
<dbReference type="SFLD" id="SFLDG01150">
    <property type="entry name" value="Main.1:_Beta-like"/>
    <property type="match status" value="1"/>
</dbReference>
<dbReference type="InterPro" id="IPR036282">
    <property type="entry name" value="Glutathione-S-Trfase_C_sf"/>
</dbReference>
<dbReference type="NCBIfam" id="NF007831">
    <property type="entry name" value="PRK10542.1"/>
    <property type="match status" value="1"/>
</dbReference>
<dbReference type="Pfam" id="PF00043">
    <property type="entry name" value="GST_C"/>
    <property type="match status" value="1"/>
</dbReference>
<dbReference type="SUPFAM" id="SSF47616">
    <property type="entry name" value="GST C-terminal domain-like"/>
    <property type="match status" value="1"/>
</dbReference>
<keyword evidence="4" id="KW-1185">Reference proteome</keyword>
<dbReference type="Pfam" id="PF13409">
    <property type="entry name" value="GST_N_2"/>
    <property type="match status" value="1"/>
</dbReference>
<dbReference type="PROSITE" id="PS50405">
    <property type="entry name" value="GST_CTER"/>
    <property type="match status" value="1"/>
</dbReference>
<protein>
    <submittedName>
        <fullName evidence="3">Glutathione transferase GstA</fullName>
        <ecNumber evidence="3">2.5.1.18</ecNumber>
    </submittedName>
</protein>
<accession>A0ABT2FIU4</accession>
<evidence type="ECO:0000259" key="1">
    <source>
        <dbReference type="PROSITE" id="PS50404"/>
    </source>
</evidence>
<dbReference type="EMBL" id="JAKOGG010000002">
    <property type="protein sequence ID" value="MCS4555585.1"/>
    <property type="molecule type" value="Genomic_DNA"/>
</dbReference>
<dbReference type="GO" id="GO:0004364">
    <property type="term" value="F:glutathione transferase activity"/>
    <property type="evidence" value="ECO:0007669"/>
    <property type="project" value="UniProtKB-EC"/>
</dbReference>
<dbReference type="CDD" id="cd03188">
    <property type="entry name" value="GST_C_Beta"/>
    <property type="match status" value="1"/>
</dbReference>
<sequence length="200" mass="22368">MKLYFTPGACSLAPHIVLQELGFPFELAQVDIPTRKTISGEDYLQVNSKGYVPALQMDDGTVLTEGIVISQFLAEMKPEAGLVPTDSMARYQLQSLLVYLSTEIHKPMGAMFNPNLVADARVATEAQLSKRLDWLVNELGEQQYLFNNRFSIADAYFFTILGWAGMVKFDLSRWPTLEGYRLRIAGRPAVQAAMKQEGLI</sequence>
<dbReference type="InterPro" id="IPR004045">
    <property type="entry name" value="Glutathione_S-Trfase_N"/>
</dbReference>
<feature type="domain" description="GST C-terminal" evidence="2">
    <location>
        <begin position="86"/>
        <end position="200"/>
    </location>
</feature>
<dbReference type="CDD" id="cd03057">
    <property type="entry name" value="GST_N_Beta"/>
    <property type="match status" value="1"/>
</dbReference>
<dbReference type="InterPro" id="IPR040079">
    <property type="entry name" value="Glutathione_S-Trfase"/>
</dbReference>
<name>A0ABT2FIU4_9GAMM</name>
<evidence type="ECO:0000313" key="3">
    <source>
        <dbReference type="EMBL" id="MCS4555585.1"/>
    </source>
</evidence>